<dbReference type="Pfam" id="PF11254">
    <property type="entry name" value="DUF3053"/>
    <property type="match status" value="1"/>
</dbReference>
<accession>A0A9X1YUM3</accession>
<dbReference type="RefSeq" id="WP_268265144.1">
    <property type="nucleotide sequence ID" value="NZ_JALQCW010000022.1"/>
</dbReference>
<gene>
    <name evidence="2" type="ORF">M1B34_10970</name>
</gene>
<dbReference type="AlphaFoldDB" id="A0A9X1YUM3"/>
<proteinExistence type="predicted"/>
<reference evidence="2 3" key="2">
    <citation type="journal article" date="2023" name="Plant Pathol.">
        <title>Dismantling and reorganizing Pseudomonas marginalis sensu#lato.</title>
        <authorList>
            <person name="Sawada H."/>
            <person name="Fujikawa T."/>
            <person name="Satou M."/>
        </authorList>
    </citation>
    <scope>NUCLEOTIDE SEQUENCE [LARGE SCALE GENOMIC DNA]</scope>
    <source>
        <strain evidence="2 3">MAFF 302030</strain>
    </source>
</reference>
<evidence type="ECO:0000256" key="1">
    <source>
        <dbReference type="SAM" id="SignalP"/>
    </source>
</evidence>
<evidence type="ECO:0000313" key="3">
    <source>
        <dbReference type="Proteomes" id="UP001155059"/>
    </source>
</evidence>
<protein>
    <submittedName>
        <fullName evidence="2">DUF3053 domain-containing protein</fullName>
    </submittedName>
</protein>
<dbReference type="Proteomes" id="UP001155059">
    <property type="component" value="Unassembled WGS sequence"/>
</dbReference>
<comment type="caution">
    <text evidence="2">The sequence shown here is derived from an EMBL/GenBank/DDBJ whole genome shotgun (WGS) entry which is preliminary data.</text>
</comment>
<name>A0A9X1YUM3_9PSED</name>
<dbReference type="InterPro" id="IPR021413">
    <property type="entry name" value="DUF3053"/>
</dbReference>
<organism evidence="2 3">
    <name type="scientific">Pseudomonas morbosilactucae</name>
    <dbReference type="NCBI Taxonomy" id="2938197"/>
    <lineage>
        <taxon>Bacteria</taxon>
        <taxon>Pseudomonadati</taxon>
        <taxon>Pseudomonadota</taxon>
        <taxon>Gammaproteobacteria</taxon>
        <taxon>Pseudomonadales</taxon>
        <taxon>Pseudomonadaceae</taxon>
        <taxon>Pseudomonas</taxon>
    </lineage>
</organism>
<feature type="signal peptide" evidence="1">
    <location>
        <begin position="1"/>
        <end position="20"/>
    </location>
</feature>
<reference evidence="2 3" key="1">
    <citation type="journal article" date="2022" name="Int. J. Syst. Evol. Microbiol.">
        <title>Pseudomonas aegrilactucae sp. nov. and Pseudomonas morbosilactucae sp. nov., pathogens causing bacterial rot of lettuce in Japan.</title>
        <authorList>
            <person name="Sawada H."/>
            <person name="Fujikawa T."/>
            <person name="Satou M."/>
        </authorList>
    </citation>
    <scope>NUCLEOTIDE SEQUENCE [LARGE SCALE GENOMIC DNA]</scope>
    <source>
        <strain evidence="2 3">MAFF 302030</strain>
    </source>
</reference>
<feature type="chain" id="PRO_5040755769" evidence="1">
    <location>
        <begin position="21"/>
        <end position="233"/>
    </location>
</feature>
<evidence type="ECO:0000313" key="2">
    <source>
        <dbReference type="EMBL" id="MCK9798229.1"/>
    </source>
</evidence>
<dbReference type="EMBL" id="JALQCW010000022">
    <property type="protein sequence ID" value="MCK9798229.1"/>
    <property type="molecule type" value="Genomic_DNA"/>
</dbReference>
<keyword evidence="1" id="KW-0732">Signal</keyword>
<sequence length="233" mass="25597">MKSLFRPAALLVLALPLVLAACGDKEPEQRAAFSQFLQTRILDKAGLRVPQLTADESKAFGDYSNHYAVITDFSTSMDNSVQPLGELVKKGSMRTLDDVVARRDEIRAIQTGLGDIATQLTQEQAKADAAHAQLKQPEDLKAVYDKAYDRTVSVPAQTFREVLPQLAATFDSSLKVADYVTAHKAQIQISGSMLTVSDPKVQAELNRLLQDLGEQGKKAQQAQVRLQKLKFGR</sequence>
<dbReference type="PROSITE" id="PS51257">
    <property type="entry name" value="PROKAR_LIPOPROTEIN"/>
    <property type="match status" value="1"/>
</dbReference>